<name>A0A542ZIA8_9MICO</name>
<protein>
    <submittedName>
        <fullName evidence="1">Uncharacterized protein</fullName>
    </submittedName>
</protein>
<accession>A0A542ZIA8</accession>
<proteinExistence type="predicted"/>
<evidence type="ECO:0000313" key="1">
    <source>
        <dbReference type="EMBL" id="TQL60093.1"/>
    </source>
</evidence>
<keyword evidence="2" id="KW-1185">Reference proteome</keyword>
<dbReference type="EMBL" id="VFOQ01000001">
    <property type="protein sequence ID" value="TQL60093.1"/>
    <property type="molecule type" value="Genomic_DNA"/>
</dbReference>
<dbReference type="RefSeq" id="WP_141788034.1">
    <property type="nucleotide sequence ID" value="NZ_BAAAKX010000005.1"/>
</dbReference>
<sequence length="86" mass="9594">MTMIASIHLPPEAASAYVRVEVDGKTAGYLRANMYDLIFKDEAAFRSAMQVPGAQEEAHSKPGRWVVRLRGEHALAALYRHLAVRE</sequence>
<dbReference type="Proteomes" id="UP000319514">
    <property type="component" value="Unassembled WGS sequence"/>
</dbReference>
<comment type="caution">
    <text evidence="1">The sequence shown here is derived from an EMBL/GenBank/DDBJ whole genome shotgun (WGS) entry which is preliminary data.</text>
</comment>
<dbReference type="AlphaFoldDB" id="A0A542ZIA8"/>
<reference evidence="1 2" key="1">
    <citation type="submission" date="2019-06" db="EMBL/GenBank/DDBJ databases">
        <title>Sequencing the genomes of 1000 actinobacteria strains.</title>
        <authorList>
            <person name="Klenk H.-P."/>
        </authorList>
    </citation>
    <scope>NUCLEOTIDE SEQUENCE [LARGE SCALE GENOMIC DNA]</scope>
    <source>
        <strain evidence="1 2">DSM 18082</strain>
    </source>
</reference>
<organism evidence="1 2">
    <name type="scientific">Oryzihumus leptocrescens</name>
    <dbReference type="NCBI Taxonomy" id="297536"/>
    <lineage>
        <taxon>Bacteria</taxon>
        <taxon>Bacillati</taxon>
        <taxon>Actinomycetota</taxon>
        <taxon>Actinomycetes</taxon>
        <taxon>Micrococcales</taxon>
        <taxon>Intrasporangiaceae</taxon>
        <taxon>Oryzihumus</taxon>
    </lineage>
</organism>
<gene>
    <name evidence="1" type="ORF">FB474_1472</name>
</gene>
<evidence type="ECO:0000313" key="2">
    <source>
        <dbReference type="Proteomes" id="UP000319514"/>
    </source>
</evidence>